<dbReference type="InterPro" id="IPR007061">
    <property type="entry name" value="MST-like"/>
</dbReference>
<evidence type="ECO:0000313" key="1">
    <source>
        <dbReference type="EMBL" id="NEW45377.1"/>
    </source>
</evidence>
<proteinExistence type="predicted"/>
<dbReference type="EMBL" id="JAAGUX010000040">
    <property type="protein sequence ID" value="NEW57908.1"/>
    <property type="molecule type" value="Genomic_DNA"/>
</dbReference>
<dbReference type="EMBL" id="JAAGUZ010000030">
    <property type="protein sequence ID" value="NEW45377.1"/>
    <property type="molecule type" value="Genomic_DNA"/>
</dbReference>
<accession>A0A6P1D4I1</accession>
<protein>
    <submittedName>
        <fullName evidence="1">DUF664 domain-containing protein</fullName>
    </submittedName>
</protein>
<keyword evidence="4" id="KW-1185">Reference proteome</keyword>
<dbReference type="InterPro" id="IPR034660">
    <property type="entry name" value="DinB/YfiT-like"/>
</dbReference>
<reference evidence="3 4" key="1">
    <citation type="submission" date="2020-01" db="EMBL/GenBank/DDBJ databases">
        <title>Genetics and antimicrobial susceptibilities of Nocardia species isolated from the soil; a comparison with species isolated from humans.</title>
        <authorList>
            <person name="Carrasco G."/>
            <person name="Monzon S."/>
            <person name="Sansegundo M."/>
            <person name="Garcia E."/>
            <person name="Garrido N."/>
            <person name="Medina M.J."/>
            <person name="Villalon P."/>
            <person name="Ramirez-Arocha A.C."/>
            <person name="Jimenez P."/>
            <person name="Cuesta I."/>
            <person name="Valdezate S."/>
        </authorList>
    </citation>
    <scope>NUCLEOTIDE SEQUENCE [LARGE SCALE GENOMIC DNA]</scope>
    <source>
        <strain evidence="1 3">CNM20110639</strain>
        <strain evidence="2 4">CNM20110649</strain>
    </source>
</reference>
<dbReference type="Proteomes" id="UP000468928">
    <property type="component" value="Unassembled WGS sequence"/>
</dbReference>
<gene>
    <name evidence="1" type="ORF">GV789_13060</name>
    <name evidence="2" type="ORF">GV794_19925</name>
</gene>
<evidence type="ECO:0000313" key="3">
    <source>
        <dbReference type="Proteomes" id="UP000468928"/>
    </source>
</evidence>
<dbReference type="Gene3D" id="1.20.120.450">
    <property type="entry name" value="dinb family like domain"/>
    <property type="match status" value="1"/>
</dbReference>
<sequence length="170" mass="18580">MTSADLLIDGFGRIRENVHGAVAGLSGAELGARLDAEANSIAWLVWHLTRVQDDHIADVAGVEQVWTRDGWVRRFGLPFGEADTGYGHTASDVEKLVGVSAELLLGYHDAVHTQTVEYVSGLTDADLPRVVDTRWDPPVTLGVRLISVIDDDIQHSGQAAFIRGMLLRRR</sequence>
<dbReference type="RefSeq" id="WP_163829002.1">
    <property type="nucleotide sequence ID" value="NZ_JAAGUX010000040.1"/>
</dbReference>
<evidence type="ECO:0000313" key="4">
    <source>
        <dbReference type="Proteomes" id="UP000470876"/>
    </source>
</evidence>
<evidence type="ECO:0000313" key="2">
    <source>
        <dbReference type="EMBL" id="NEW57908.1"/>
    </source>
</evidence>
<dbReference type="NCBIfam" id="NF047843">
    <property type="entry name" value="MST_Rv0443"/>
    <property type="match status" value="1"/>
</dbReference>
<dbReference type="Proteomes" id="UP000470876">
    <property type="component" value="Unassembled WGS sequence"/>
</dbReference>
<organism evidence="1 3">
    <name type="scientific">Nocardia cyriacigeorgica</name>
    <dbReference type="NCBI Taxonomy" id="135487"/>
    <lineage>
        <taxon>Bacteria</taxon>
        <taxon>Bacillati</taxon>
        <taxon>Actinomycetota</taxon>
        <taxon>Actinomycetes</taxon>
        <taxon>Mycobacteriales</taxon>
        <taxon>Nocardiaceae</taxon>
        <taxon>Nocardia</taxon>
    </lineage>
</organism>
<dbReference type="AlphaFoldDB" id="A0A6P1D4I1"/>
<dbReference type="Pfam" id="PF04978">
    <property type="entry name" value="MST"/>
    <property type="match status" value="1"/>
</dbReference>
<name>A0A6P1D4I1_9NOCA</name>
<comment type="caution">
    <text evidence="1">The sequence shown here is derived from an EMBL/GenBank/DDBJ whole genome shotgun (WGS) entry which is preliminary data.</text>
</comment>
<dbReference type="SUPFAM" id="SSF109854">
    <property type="entry name" value="DinB/YfiT-like putative metalloenzymes"/>
    <property type="match status" value="1"/>
</dbReference>